<gene>
    <name evidence="3" type="ORF">ENJ46_05995</name>
</gene>
<dbReference type="PANTHER" id="PTHR46230">
    <property type="match status" value="1"/>
</dbReference>
<dbReference type="Proteomes" id="UP000886042">
    <property type="component" value="Unassembled WGS sequence"/>
</dbReference>
<dbReference type="InterPro" id="IPR036065">
    <property type="entry name" value="BolA-like_sf"/>
</dbReference>
<dbReference type="PIRSF" id="PIRSF003113">
    <property type="entry name" value="BolA"/>
    <property type="match status" value="1"/>
</dbReference>
<sequence>MGHIASLIKEKLEANFSPSHLEIIDQSHQHAHHAGAKAHAEQHGHAPGSGESHFHVIIVSEKFKGQGLLARHRAVMDVLADVMDGHVHALSLDAKAP</sequence>
<dbReference type="EMBL" id="DRMN01000389">
    <property type="protein sequence ID" value="HFB55459.1"/>
    <property type="molecule type" value="Genomic_DNA"/>
</dbReference>
<dbReference type="SUPFAM" id="SSF82657">
    <property type="entry name" value="BolA-like"/>
    <property type="match status" value="1"/>
</dbReference>
<feature type="region of interest" description="Disordered" evidence="2">
    <location>
        <begin position="26"/>
        <end position="51"/>
    </location>
</feature>
<dbReference type="PANTHER" id="PTHR46230:SF7">
    <property type="entry name" value="BOLA-LIKE PROTEIN 1"/>
    <property type="match status" value="1"/>
</dbReference>
<dbReference type="Pfam" id="PF01722">
    <property type="entry name" value="BolA"/>
    <property type="match status" value="1"/>
</dbReference>
<evidence type="ECO:0000256" key="1">
    <source>
        <dbReference type="RuleBase" id="RU003860"/>
    </source>
</evidence>
<evidence type="ECO:0000256" key="2">
    <source>
        <dbReference type="SAM" id="MobiDB-lite"/>
    </source>
</evidence>
<organism evidence="3 4">
    <name type="scientific">Hellea balneolensis</name>
    <dbReference type="NCBI Taxonomy" id="287478"/>
    <lineage>
        <taxon>Bacteria</taxon>
        <taxon>Pseudomonadati</taxon>
        <taxon>Pseudomonadota</taxon>
        <taxon>Alphaproteobacteria</taxon>
        <taxon>Maricaulales</taxon>
        <taxon>Robiginitomaculaceae</taxon>
        <taxon>Hellea</taxon>
    </lineage>
</organism>
<accession>A0A7C3C2B0</accession>
<comment type="caution">
    <text evidence="3">The sequence shown here is derived from an EMBL/GenBank/DDBJ whole genome shotgun (WGS) entry which is preliminary data.</text>
</comment>
<comment type="similarity">
    <text evidence="1">Belongs to the BolA/IbaG family.</text>
</comment>
<dbReference type="InterPro" id="IPR002634">
    <property type="entry name" value="BolA"/>
</dbReference>
<name>A0A7C3C2B0_9PROT</name>
<dbReference type="AlphaFoldDB" id="A0A7C3C2B0"/>
<evidence type="ECO:0000313" key="3">
    <source>
        <dbReference type="EMBL" id="HFB55459.1"/>
    </source>
</evidence>
<protein>
    <submittedName>
        <fullName evidence="3">BolA family transcriptional regulator</fullName>
    </submittedName>
</protein>
<proteinExistence type="inferred from homology"/>
<evidence type="ECO:0000313" key="4">
    <source>
        <dbReference type="Proteomes" id="UP000886042"/>
    </source>
</evidence>
<dbReference type="GO" id="GO:0016226">
    <property type="term" value="P:iron-sulfur cluster assembly"/>
    <property type="evidence" value="ECO:0007669"/>
    <property type="project" value="TreeGrafter"/>
</dbReference>
<dbReference type="Gene3D" id="3.30.300.90">
    <property type="entry name" value="BolA-like"/>
    <property type="match status" value="1"/>
</dbReference>
<reference evidence="3" key="1">
    <citation type="journal article" date="2020" name="mSystems">
        <title>Genome- and Community-Level Interaction Insights into Carbon Utilization and Element Cycling Functions of Hydrothermarchaeota in Hydrothermal Sediment.</title>
        <authorList>
            <person name="Zhou Z."/>
            <person name="Liu Y."/>
            <person name="Xu W."/>
            <person name="Pan J."/>
            <person name="Luo Z.H."/>
            <person name="Li M."/>
        </authorList>
    </citation>
    <scope>NUCLEOTIDE SEQUENCE [LARGE SCALE GENOMIC DNA]</scope>
    <source>
        <strain evidence="3">HyVt-489</strain>
    </source>
</reference>